<dbReference type="EMBL" id="HBGJ01018560">
    <property type="protein sequence ID" value="CAD9253521.1"/>
    <property type="molecule type" value="Transcribed_RNA"/>
</dbReference>
<dbReference type="SUPFAM" id="SSF50129">
    <property type="entry name" value="GroES-like"/>
    <property type="match status" value="1"/>
</dbReference>
<dbReference type="PANTHER" id="PTHR44013">
    <property type="entry name" value="ZINC-TYPE ALCOHOL DEHYDROGENASE-LIKE PROTEIN C16A3.02C"/>
    <property type="match status" value="1"/>
</dbReference>
<dbReference type="InterPro" id="IPR052733">
    <property type="entry name" value="Chloroplast_QOR"/>
</dbReference>
<dbReference type="CDD" id="cd08267">
    <property type="entry name" value="MDR1"/>
    <property type="match status" value="1"/>
</dbReference>
<reference evidence="2" key="1">
    <citation type="submission" date="2021-01" db="EMBL/GenBank/DDBJ databases">
        <authorList>
            <person name="Corre E."/>
            <person name="Pelletier E."/>
            <person name="Niang G."/>
            <person name="Scheremetjew M."/>
            <person name="Finn R."/>
            <person name="Kale V."/>
            <person name="Holt S."/>
            <person name="Cochrane G."/>
            <person name="Meng A."/>
            <person name="Brown T."/>
            <person name="Cohen L."/>
        </authorList>
    </citation>
    <scope>NUCLEOTIDE SEQUENCE</scope>
    <source>
        <strain evidence="2">CCMP2877</strain>
    </source>
</reference>
<dbReference type="InterPro" id="IPR013154">
    <property type="entry name" value="ADH-like_N"/>
</dbReference>
<dbReference type="Gene3D" id="3.90.180.10">
    <property type="entry name" value="Medium-chain alcohol dehydrogenases, catalytic domain"/>
    <property type="match status" value="1"/>
</dbReference>
<sequence length="338" mass="35032">MASETLTPNPGTMMRAVVQAGFGDDGTYEVQSVPKPGLKDGEVLVQVKAVSINKGDWHSRVGEPGMVKMAVDVKAKPIPGHDYAGVVVEVGPGVEGVEAGDEVFGMCDRGAFAEFVAARETDVVSMPAGVTFEDAAALASAGMTAIQALRAGAKLEAGDKVCIVGASGGVGSFAVQLAKTVFDADVTAVCSGRNAAVVRSLGADDVIDYTEAAFTDVTPEPKYKTIVDLVGTTPVADCRAVLADDGSLVRVAFGEEEGFMFPLNKVLGMMARSMFTSQKLVPFFQEPNAEDLRFLAGLTEEGKIRAHTTSIEGGLGAIPEAVADMGAGRAVGKRVVRV</sequence>
<dbReference type="Pfam" id="PF13602">
    <property type="entry name" value="ADH_zinc_N_2"/>
    <property type="match status" value="1"/>
</dbReference>
<dbReference type="SMART" id="SM00829">
    <property type="entry name" value="PKS_ER"/>
    <property type="match status" value="1"/>
</dbReference>
<dbReference type="Pfam" id="PF08240">
    <property type="entry name" value="ADH_N"/>
    <property type="match status" value="1"/>
</dbReference>
<evidence type="ECO:0000259" key="1">
    <source>
        <dbReference type="SMART" id="SM00829"/>
    </source>
</evidence>
<dbReference type="AlphaFoldDB" id="A0A7S1U1A5"/>
<accession>A0A7S1U1A5</accession>
<evidence type="ECO:0000313" key="2">
    <source>
        <dbReference type="EMBL" id="CAD9253521.1"/>
    </source>
</evidence>
<dbReference type="PANTHER" id="PTHR44013:SF1">
    <property type="entry name" value="ZINC-TYPE ALCOHOL DEHYDROGENASE-LIKE PROTEIN C16A3.02C"/>
    <property type="match status" value="1"/>
</dbReference>
<dbReference type="InterPro" id="IPR036291">
    <property type="entry name" value="NAD(P)-bd_dom_sf"/>
</dbReference>
<dbReference type="InterPro" id="IPR020843">
    <property type="entry name" value="ER"/>
</dbReference>
<dbReference type="SUPFAM" id="SSF51735">
    <property type="entry name" value="NAD(P)-binding Rossmann-fold domains"/>
    <property type="match status" value="1"/>
</dbReference>
<proteinExistence type="predicted"/>
<name>A0A7S1U1A5_9STRA</name>
<dbReference type="InterPro" id="IPR011032">
    <property type="entry name" value="GroES-like_sf"/>
</dbReference>
<protein>
    <recommendedName>
        <fullName evidence="1">Enoyl reductase (ER) domain-containing protein</fullName>
    </recommendedName>
</protein>
<dbReference type="Gene3D" id="3.40.50.720">
    <property type="entry name" value="NAD(P)-binding Rossmann-like Domain"/>
    <property type="match status" value="1"/>
</dbReference>
<feature type="domain" description="Enoyl reductase (ER)" evidence="1">
    <location>
        <begin position="23"/>
        <end position="336"/>
    </location>
</feature>
<gene>
    <name evidence="2" type="ORF">PPAR1163_LOCUS11888</name>
</gene>
<dbReference type="GO" id="GO:0016491">
    <property type="term" value="F:oxidoreductase activity"/>
    <property type="evidence" value="ECO:0007669"/>
    <property type="project" value="InterPro"/>
</dbReference>
<organism evidence="2">
    <name type="scientific">Phaeomonas parva</name>
    <dbReference type="NCBI Taxonomy" id="124430"/>
    <lineage>
        <taxon>Eukaryota</taxon>
        <taxon>Sar</taxon>
        <taxon>Stramenopiles</taxon>
        <taxon>Ochrophyta</taxon>
        <taxon>Pinguiophyceae</taxon>
        <taxon>Pinguiochrysidales</taxon>
        <taxon>Pinguiochrysidaceae</taxon>
        <taxon>Phaeomonas</taxon>
    </lineage>
</organism>